<protein>
    <submittedName>
        <fullName evidence="1">Uncharacterized protein</fullName>
    </submittedName>
</protein>
<reference evidence="1" key="1">
    <citation type="submission" date="2014-11" db="EMBL/GenBank/DDBJ databases">
        <authorList>
            <person name="Otto D Thomas"/>
            <person name="Naeem Raeece"/>
        </authorList>
    </citation>
    <scope>NUCLEOTIDE SEQUENCE</scope>
</reference>
<name>A0A0G4FAX6_9ALVE</name>
<proteinExistence type="predicted"/>
<dbReference type="EMBL" id="CDMZ01000245">
    <property type="protein sequence ID" value="CEM10047.1"/>
    <property type="molecule type" value="Genomic_DNA"/>
</dbReference>
<sequence>MSQFKTQPCNVQDPHDRAVCFGFHSDAERRGDPFKTPYFFDGARNKNEQMFHPSVYRTKMCGHKGTYPHGSLYAFAHSDAQLRDPSEGDKYESEFLLEKPKVRVLGDFFDETQLDSLRKNSSLPLSSKKQIQKWKKEIENLSGSAARLETGTLEMRESQAGLLRSSGVLRERIESIVLEKLCIVRSDVGQSGRHNLHFRGLKEKVRECVRDVRHLLQKPPEDCGLVEDCEISHFPPAVANAIREDLEKPRGACMLLRGPTSFWYEVVDGGAKLRCTATAAACRKAFVDLAFRSVSLLEDLAHVNRACEQQHNCSAYLERKRASEGVLCTGGHFWCLECMKPLFEDQLSSLRSTRSCLLCPIGRTAAEGQPMAVAAAQGGGRFRRPQLSVCQFRVQSLATRLPTEVFERFESARRDAVRNEVEGDVRVEFEEKLEKERQRILDDVGNRSDEFKQKVERLAVQIRDEVLNLCCLNCRAFYADFTGCMALKCESCMAHFCGWYHAYHGADLRSAHQHVRECLHNENSRKDYFGTPQEIETAQRKYRERAIKSFFDKKGGVKKDERNATLLLLEEHLRGLNV</sequence>
<organism evidence="1">
    <name type="scientific">Chromera velia CCMP2878</name>
    <dbReference type="NCBI Taxonomy" id="1169474"/>
    <lineage>
        <taxon>Eukaryota</taxon>
        <taxon>Sar</taxon>
        <taxon>Alveolata</taxon>
        <taxon>Colpodellida</taxon>
        <taxon>Chromeraceae</taxon>
        <taxon>Chromera</taxon>
    </lineage>
</organism>
<dbReference type="AlphaFoldDB" id="A0A0G4FAX6"/>
<dbReference type="VEuPathDB" id="CryptoDB:Cvel_16072"/>
<evidence type="ECO:0000313" key="1">
    <source>
        <dbReference type="EMBL" id="CEM10047.1"/>
    </source>
</evidence>
<accession>A0A0G4FAX6</accession>
<gene>
    <name evidence="1" type="ORF">Cvel_16072</name>
</gene>